<dbReference type="Proteomes" id="UP001331761">
    <property type="component" value="Unassembled WGS sequence"/>
</dbReference>
<organism evidence="1 2">
    <name type="scientific">Trichostrongylus colubriformis</name>
    <name type="common">Black scour worm</name>
    <dbReference type="NCBI Taxonomy" id="6319"/>
    <lineage>
        <taxon>Eukaryota</taxon>
        <taxon>Metazoa</taxon>
        <taxon>Ecdysozoa</taxon>
        <taxon>Nematoda</taxon>
        <taxon>Chromadorea</taxon>
        <taxon>Rhabditida</taxon>
        <taxon>Rhabditina</taxon>
        <taxon>Rhabditomorpha</taxon>
        <taxon>Strongyloidea</taxon>
        <taxon>Trichostrongylidae</taxon>
        <taxon>Trichostrongylus</taxon>
    </lineage>
</organism>
<gene>
    <name evidence="1" type="ORF">GCK32_020205</name>
</gene>
<dbReference type="EMBL" id="WIXE01013525">
    <property type="protein sequence ID" value="KAK5975029.1"/>
    <property type="molecule type" value="Genomic_DNA"/>
</dbReference>
<accession>A0AAN8IHI6</accession>
<name>A0AAN8IHI6_TRICO</name>
<comment type="caution">
    <text evidence="1">The sequence shown here is derived from an EMBL/GenBank/DDBJ whole genome shotgun (WGS) entry which is preliminary data.</text>
</comment>
<dbReference type="AlphaFoldDB" id="A0AAN8IHI6"/>
<keyword evidence="2" id="KW-1185">Reference proteome</keyword>
<evidence type="ECO:0000313" key="1">
    <source>
        <dbReference type="EMBL" id="KAK5975029.1"/>
    </source>
</evidence>
<protein>
    <submittedName>
        <fullName evidence="1">Uncharacterized protein</fullName>
    </submittedName>
</protein>
<proteinExistence type="predicted"/>
<reference evidence="1 2" key="1">
    <citation type="submission" date="2019-10" db="EMBL/GenBank/DDBJ databases">
        <title>Assembly and Annotation for the nematode Trichostrongylus colubriformis.</title>
        <authorList>
            <person name="Martin J."/>
        </authorList>
    </citation>
    <scope>NUCLEOTIDE SEQUENCE [LARGE SCALE GENOMIC DNA]</scope>
    <source>
        <strain evidence="1">G859</strain>
        <tissue evidence="1">Whole worm</tissue>
    </source>
</reference>
<evidence type="ECO:0000313" key="2">
    <source>
        <dbReference type="Proteomes" id="UP001331761"/>
    </source>
</evidence>
<sequence>MQYSSSPSFEKDADRGIWRKIFDDFHVENSRRLHILVELEVQDNLYQQVGKFQDDHSWLNRLHEALYQCLR</sequence>